<organism evidence="11 12">
    <name type="scientific">Oleomonas cavernae</name>
    <dbReference type="NCBI Taxonomy" id="2320859"/>
    <lineage>
        <taxon>Bacteria</taxon>
        <taxon>Pseudomonadati</taxon>
        <taxon>Pseudomonadota</taxon>
        <taxon>Alphaproteobacteria</taxon>
        <taxon>Acetobacterales</taxon>
        <taxon>Acetobacteraceae</taxon>
        <taxon>Oleomonas</taxon>
    </lineage>
</organism>
<dbReference type="OrthoDB" id="9777124at2"/>
<evidence type="ECO:0000256" key="4">
    <source>
        <dbReference type="ARBA" id="ARBA00022692"/>
    </source>
</evidence>
<gene>
    <name evidence="10 11" type="primary">plsY</name>
    <name evidence="11" type="ORF">D3874_09440</name>
</gene>
<dbReference type="HAMAP" id="MF_01043">
    <property type="entry name" value="PlsY"/>
    <property type="match status" value="1"/>
</dbReference>
<evidence type="ECO:0000313" key="11">
    <source>
        <dbReference type="EMBL" id="RJF87224.1"/>
    </source>
</evidence>
<evidence type="ECO:0000256" key="6">
    <source>
        <dbReference type="ARBA" id="ARBA00023098"/>
    </source>
</evidence>
<evidence type="ECO:0000313" key="12">
    <source>
        <dbReference type="Proteomes" id="UP000284605"/>
    </source>
</evidence>
<dbReference type="PANTHER" id="PTHR30309:SF0">
    <property type="entry name" value="GLYCEROL-3-PHOSPHATE ACYLTRANSFERASE-RELATED"/>
    <property type="match status" value="1"/>
</dbReference>
<dbReference type="EMBL" id="QYUK01000011">
    <property type="protein sequence ID" value="RJF87224.1"/>
    <property type="molecule type" value="Genomic_DNA"/>
</dbReference>
<dbReference type="GO" id="GO:0005886">
    <property type="term" value="C:plasma membrane"/>
    <property type="evidence" value="ECO:0007669"/>
    <property type="project" value="UniProtKB-SubCell"/>
</dbReference>
<keyword evidence="11" id="KW-0012">Acyltransferase</keyword>
<feature type="transmembrane region" description="Helical" evidence="10">
    <location>
        <begin position="116"/>
        <end position="140"/>
    </location>
</feature>
<keyword evidence="4 10" id="KW-0812">Transmembrane</keyword>
<dbReference type="PANTHER" id="PTHR30309">
    <property type="entry name" value="INNER MEMBRANE PROTEIN YGIH"/>
    <property type="match status" value="1"/>
</dbReference>
<accession>A0A418WB72</accession>
<protein>
    <recommendedName>
        <fullName evidence="10">Glycerol-3-phosphate acyltransferase</fullName>
    </recommendedName>
    <alternativeName>
        <fullName evidence="10">Acyl-PO4 G3P acyltransferase</fullName>
    </alternativeName>
    <alternativeName>
        <fullName evidence="10">Acyl-phosphate--glycerol-3-phosphate acyltransferase</fullName>
    </alternativeName>
    <alternativeName>
        <fullName evidence="10">G3P acyltransferase</fullName>
        <shortName evidence="10">GPAT</shortName>
        <ecNumber evidence="10">2.3.1.275</ecNumber>
    </alternativeName>
    <alternativeName>
        <fullName evidence="10">Lysophosphatidic acid synthase</fullName>
        <shortName evidence="10">LPA synthase</shortName>
    </alternativeName>
</protein>
<proteinExistence type="inferred from homology"/>
<dbReference type="SMART" id="SM01207">
    <property type="entry name" value="G3P_acyltransf"/>
    <property type="match status" value="1"/>
</dbReference>
<dbReference type="InterPro" id="IPR003811">
    <property type="entry name" value="G3P_acylTferase_PlsY"/>
</dbReference>
<reference evidence="11 12" key="1">
    <citation type="submission" date="2018-09" db="EMBL/GenBank/DDBJ databases">
        <authorList>
            <person name="Zhu H."/>
        </authorList>
    </citation>
    <scope>NUCLEOTIDE SEQUENCE [LARGE SCALE GENOMIC DNA]</scope>
    <source>
        <strain evidence="11 12">K1W22B-8</strain>
    </source>
</reference>
<evidence type="ECO:0000256" key="5">
    <source>
        <dbReference type="ARBA" id="ARBA00022989"/>
    </source>
</evidence>
<keyword evidence="6 10" id="KW-0443">Lipid metabolism</keyword>
<keyword evidence="9 10" id="KW-1208">Phospholipid metabolism</keyword>
<name>A0A418WB72_9PROT</name>
<evidence type="ECO:0000256" key="1">
    <source>
        <dbReference type="ARBA" id="ARBA00022475"/>
    </source>
</evidence>
<keyword evidence="3 10" id="KW-0808">Transferase</keyword>
<comment type="catalytic activity">
    <reaction evidence="10">
        <text>an acyl phosphate + sn-glycerol 3-phosphate = a 1-acyl-sn-glycero-3-phosphate + phosphate</text>
        <dbReference type="Rhea" id="RHEA:34075"/>
        <dbReference type="ChEBI" id="CHEBI:43474"/>
        <dbReference type="ChEBI" id="CHEBI:57597"/>
        <dbReference type="ChEBI" id="CHEBI:57970"/>
        <dbReference type="ChEBI" id="CHEBI:59918"/>
        <dbReference type="EC" id="2.3.1.275"/>
    </reaction>
</comment>
<dbReference type="Proteomes" id="UP000284605">
    <property type="component" value="Unassembled WGS sequence"/>
</dbReference>
<dbReference type="NCBIfam" id="TIGR00023">
    <property type="entry name" value="glycerol-3-phosphate 1-O-acyltransferase PlsY"/>
    <property type="match status" value="1"/>
</dbReference>
<keyword evidence="5 10" id="KW-1133">Transmembrane helix</keyword>
<comment type="subunit">
    <text evidence="10">Probably interacts with PlsX.</text>
</comment>
<keyword evidence="1 10" id="KW-1003">Cell membrane</keyword>
<evidence type="ECO:0000256" key="10">
    <source>
        <dbReference type="HAMAP-Rule" id="MF_01043"/>
    </source>
</evidence>
<feature type="transmembrane region" description="Helical" evidence="10">
    <location>
        <begin position="6"/>
        <end position="31"/>
    </location>
</feature>
<comment type="function">
    <text evidence="10">Catalyzes the transfer of an acyl group from acyl-phosphate (acyl-PO(4)) to glycerol-3-phosphate (G3P) to form lysophosphatidic acid (LPA). This enzyme utilizes acyl-phosphate as fatty acyl donor, but not acyl-CoA or acyl-ACP.</text>
</comment>
<dbReference type="RefSeq" id="WP_119777866.1">
    <property type="nucleotide sequence ID" value="NZ_QYUK01000011.1"/>
</dbReference>
<evidence type="ECO:0000256" key="8">
    <source>
        <dbReference type="ARBA" id="ARBA00023209"/>
    </source>
</evidence>
<feature type="transmembrane region" description="Helical" evidence="10">
    <location>
        <begin position="88"/>
        <end position="109"/>
    </location>
</feature>
<comment type="subcellular location">
    <subcellularLocation>
        <location evidence="10">Cell membrane</location>
        <topology evidence="10">Multi-pass membrane protein</topology>
    </subcellularLocation>
</comment>
<comment type="caution">
    <text evidence="11">The sequence shown here is derived from an EMBL/GenBank/DDBJ whole genome shotgun (WGS) entry which is preliminary data.</text>
</comment>
<dbReference type="GO" id="GO:0043772">
    <property type="term" value="F:acyl-phosphate glycerol-3-phosphate acyltransferase activity"/>
    <property type="evidence" value="ECO:0007669"/>
    <property type="project" value="UniProtKB-UniRule"/>
</dbReference>
<keyword evidence="8 10" id="KW-0594">Phospholipid biosynthesis</keyword>
<keyword evidence="12" id="KW-1185">Reference proteome</keyword>
<comment type="similarity">
    <text evidence="10">Belongs to the PlsY family.</text>
</comment>
<dbReference type="GO" id="GO:0008654">
    <property type="term" value="P:phospholipid biosynthetic process"/>
    <property type="evidence" value="ECO:0007669"/>
    <property type="project" value="UniProtKB-UniRule"/>
</dbReference>
<sequence>MEDLAGAAVLTLILVAVGGYLLGSIPFGLVLTRLAGLGDIRQIGSGNIGATNVLRTGNRPLALATLLLDGGKGAVAVLLAYWLFDAPILAVIAGGAAFLGHCFPVWLGFKGGKGVATFLGTMIAIAWPVGLACCATWALVAAVMRISSLSALVAAGLAPAYALFLADTDRALLALFCAVLIFIRHRPNIERLLAGTEPRIGGKKE</sequence>
<evidence type="ECO:0000256" key="2">
    <source>
        <dbReference type="ARBA" id="ARBA00022516"/>
    </source>
</evidence>
<feature type="transmembrane region" description="Helical" evidence="10">
    <location>
        <begin position="61"/>
        <end position="82"/>
    </location>
</feature>
<keyword evidence="7 10" id="KW-0472">Membrane</keyword>
<evidence type="ECO:0000256" key="7">
    <source>
        <dbReference type="ARBA" id="ARBA00023136"/>
    </source>
</evidence>
<dbReference type="UniPathway" id="UPA00085"/>
<evidence type="ECO:0000256" key="9">
    <source>
        <dbReference type="ARBA" id="ARBA00023264"/>
    </source>
</evidence>
<keyword evidence="2 10" id="KW-0444">Lipid biosynthesis</keyword>
<evidence type="ECO:0000256" key="3">
    <source>
        <dbReference type="ARBA" id="ARBA00022679"/>
    </source>
</evidence>
<dbReference type="AlphaFoldDB" id="A0A418WB72"/>
<dbReference type="EC" id="2.3.1.275" evidence="10"/>
<dbReference type="Pfam" id="PF02660">
    <property type="entry name" value="G3P_acyltransf"/>
    <property type="match status" value="1"/>
</dbReference>
<comment type="pathway">
    <text evidence="10">Lipid metabolism; phospholipid metabolism.</text>
</comment>